<feature type="transmembrane region" description="Helical" evidence="1">
    <location>
        <begin position="39"/>
        <end position="60"/>
    </location>
</feature>
<evidence type="ECO:0000313" key="3">
    <source>
        <dbReference type="Proteomes" id="UP001642540"/>
    </source>
</evidence>
<feature type="transmembrane region" description="Helical" evidence="1">
    <location>
        <begin position="149"/>
        <end position="171"/>
    </location>
</feature>
<dbReference type="EMBL" id="CAXLJM020000091">
    <property type="protein sequence ID" value="CAL8132047.1"/>
    <property type="molecule type" value="Genomic_DNA"/>
</dbReference>
<evidence type="ECO:0000256" key="1">
    <source>
        <dbReference type="SAM" id="Phobius"/>
    </source>
</evidence>
<keyword evidence="1" id="KW-0472">Membrane</keyword>
<feature type="transmembrane region" description="Helical" evidence="1">
    <location>
        <begin position="111"/>
        <end position="129"/>
    </location>
</feature>
<protein>
    <submittedName>
        <fullName evidence="2">Uncharacterized protein</fullName>
    </submittedName>
</protein>
<keyword evidence="1" id="KW-1133">Transmembrane helix</keyword>
<feature type="transmembrane region" description="Helical" evidence="1">
    <location>
        <begin position="80"/>
        <end position="104"/>
    </location>
</feature>
<dbReference type="Proteomes" id="UP001642540">
    <property type="component" value="Unassembled WGS sequence"/>
</dbReference>
<proteinExistence type="predicted"/>
<evidence type="ECO:0000313" key="2">
    <source>
        <dbReference type="EMBL" id="CAL8132047.1"/>
    </source>
</evidence>
<name>A0ABP1RP39_9HEXA</name>
<accession>A0ABP1RP39</accession>
<gene>
    <name evidence="2" type="ORF">ODALV1_LOCUS24448</name>
</gene>
<reference evidence="2 3" key="1">
    <citation type="submission" date="2024-08" db="EMBL/GenBank/DDBJ databases">
        <authorList>
            <person name="Cucini C."/>
            <person name="Frati F."/>
        </authorList>
    </citation>
    <scope>NUCLEOTIDE SEQUENCE [LARGE SCALE GENOMIC DNA]</scope>
</reference>
<sequence length="238" mass="27631">MFKIIFLNSPGDDYDDDELSVMIKVLKNRMERYRMGTRAVAVLQMMLIGLRLALFSVYPPNLTISETAFTHSSVAVADGWAIHSCVAILTFQMLETSLLFLATLAGVQPRTITTICGWWVIMDVIWMYWLTYQIYYVTPLSITSSCISIAWKLAAVEIVFRYLAGYVVLFFKEKVDVDLANLLSSSLLSMETMFHMERYHRVYIYLQNQDIYLETALYFYGRLDMNIGYLDMLKEENR</sequence>
<keyword evidence="1" id="KW-0812">Transmembrane</keyword>
<organism evidence="2 3">
    <name type="scientific">Orchesella dallaii</name>
    <dbReference type="NCBI Taxonomy" id="48710"/>
    <lineage>
        <taxon>Eukaryota</taxon>
        <taxon>Metazoa</taxon>
        <taxon>Ecdysozoa</taxon>
        <taxon>Arthropoda</taxon>
        <taxon>Hexapoda</taxon>
        <taxon>Collembola</taxon>
        <taxon>Entomobryomorpha</taxon>
        <taxon>Entomobryoidea</taxon>
        <taxon>Orchesellidae</taxon>
        <taxon>Orchesellinae</taxon>
        <taxon>Orchesella</taxon>
    </lineage>
</organism>
<comment type="caution">
    <text evidence="2">The sequence shown here is derived from an EMBL/GenBank/DDBJ whole genome shotgun (WGS) entry which is preliminary data.</text>
</comment>
<keyword evidence="3" id="KW-1185">Reference proteome</keyword>